<evidence type="ECO:0000256" key="6">
    <source>
        <dbReference type="RuleBase" id="RU000418"/>
    </source>
</evidence>
<comment type="subunit">
    <text evidence="7">Forms a cylinder of 14 subunits composed of two heptameric rings stacked back-to-back. Interacts with the co-chaperonin GroES.</text>
</comment>
<dbReference type="PANTHER" id="PTHR45633">
    <property type="entry name" value="60 KDA HEAT SHOCK PROTEIN, MITOCHONDRIAL"/>
    <property type="match status" value="1"/>
</dbReference>
<evidence type="ECO:0000256" key="2">
    <source>
        <dbReference type="ARBA" id="ARBA00022741"/>
    </source>
</evidence>
<keyword evidence="2" id="KW-0547">Nucleotide-binding</keyword>
<dbReference type="SMR" id="A0A6J4UJX0"/>
<name>A0A6J4UJX0_9BACT</name>
<dbReference type="GO" id="GO:0140662">
    <property type="term" value="F:ATP-dependent protein folding chaperone"/>
    <property type="evidence" value="ECO:0007669"/>
    <property type="project" value="InterPro"/>
</dbReference>
<reference evidence="8" key="1">
    <citation type="submission" date="2020-02" db="EMBL/GenBank/DDBJ databases">
        <authorList>
            <person name="Meier V. D."/>
        </authorList>
    </citation>
    <scope>NUCLEOTIDE SEQUENCE</scope>
    <source>
        <strain evidence="8">AVDCRST_MAG18</strain>
    </source>
</reference>
<comment type="function">
    <text evidence="7">Together with its co-chaperonin GroES, plays an essential role in assisting protein folding. The GroEL-GroES system forms a nano-cage that allows encapsulation of the non-native substrate proteins and provides a physical environment optimized to promote and accelerate protein folding.</text>
</comment>
<dbReference type="FunFam" id="3.50.7.10:FF:000001">
    <property type="entry name" value="60 kDa chaperonin"/>
    <property type="match status" value="1"/>
</dbReference>
<dbReference type="Gene3D" id="3.30.260.10">
    <property type="entry name" value="TCP-1-like chaperonin intermediate domain"/>
    <property type="match status" value="1"/>
</dbReference>
<evidence type="ECO:0000256" key="4">
    <source>
        <dbReference type="ARBA" id="ARBA00023186"/>
    </source>
</evidence>
<dbReference type="Gene3D" id="1.10.560.10">
    <property type="entry name" value="GroEL-like equatorial domain"/>
    <property type="match status" value="1"/>
</dbReference>
<dbReference type="NCBIfam" id="NF009487">
    <property type="entry name" value="PRK12849.1"/>
    <property type="match status" value="1"/>
</dbReference>
<dbReference type="GO" id="GO:0042026">
    <property type="term" value="P:protein refolding"/>
    <property type="evidence" value="ECO:0007669"/>
    <property type="project" value="InterPro"/>
</dbReference>
<keyword evidence="4" id="KW-0143">Chaperone</keyword>
<keyword evidence="5" id="KW-0413">Isomerase</keyword>
<keyword evidence="3" id="KW-0067">ATP-binding</keyword>
<dbReference type="GO" id="GO:0005524">
    <property type="term" value="F:ATP binding"/>
    <property type="evidence" value="ECO:0007669"/>
    <property type="project" value="UniProtKB-KW"/>
</dbReference>
<dbReference type="InterPro" id="IPR027413">
    <property type="entry name" value="GROEL-like_equatorial_sf"/>
</dbReference>
<sequence length="537" mass="57039">MARRLMLEAPRSRVALLRGMDQMTALLRPTLGPIARTVAVQGMSKTSAPEILDSAATIARRTVQLSDPFEDMGGMIVRQMVWTVFEEVGDGSATAAVLCQELMHAASPYIAAGGNAMLIKRGIERGLRIALDELRGQARPIELPSEIARSVAGTLRDDALAELIGETIESVGPDGAVLIEDAPGTRTTVEYIEGVRWDGGYHSYYLLREGSPHTRLMNPRIFITDSNLTQAEQLVPLLEVCAAAGERNLLIIAPEVSDSALALLVINRDKGLFDEVMAAKAPSIGEQRDKILADLATTTGGRAFSADGGDRIEEVILEDLGRARQAWVTDRTFGILGGAGAKGAVRQRINEVKAELREAKGDDNLRKSLQERIGKLAGAAATVYVAAPTSAEQAELRSRVEAAVTSARAALRDGVVPGGGAAFLGCVPALERFGAGLTGDEAFGVAILARALTGPMAAIARNAGLDPQPLIAEAREHGAGWTFDALRREWVDAWEAGILDPLPVAQTTLQTSVSAATMALTTDVLVRHKKPELATNP</sequence>
<evidence type="ECO:0000256" key="7">
    <source>
        <dbReference type="RuleBase" id="RU000419"/>
    </source>
</evidence>
<evidence type="ECO:0000256" key="3">
    <source>
        <dbReference type="ARBA" id="ARBA00022840"/>
    </source>
</evidence>
<dbReference type="InterPro" id="IPR002423">
    <property type="entry name" value="Cpn60/GroEL/TCP-1"/>
</dbReference>
<dbReference type="InterPro" id="IPR027409">
    <property type="entry name" value="GroEL-like_apical_dom_sf"/>
</dbReference>
<dbReference type="SUPFAM" id="SSF48592">
    <property type="entry name" value="GroEL equatorial domain-like"/>
    <property type="match status" value="1"/>
</dbReference>
<evidence type="ECO:0000256" key="5">
    <source>
        <dbReference type="ARBA" id="ARBA00023235"/>
    </source>
</evidence>
<dbReference type="InterPro" id="IPR001844">
    <property type="entry name" value="Cpn60/GroEL"/>
</dbReference>
<evidence type="ECO:0000256" key="1">
    <source>
        <dbReference type="ARBA" id="ARBA00006607"/>
    </source>
</evidence>
<dbReference type="InterPro" id="IPR027410">
    <property type="entry name" value="TCP-1-like_intermed_sf"/>
</dbReference>
<comment type="similarity">
    <text evidence="1 6">Belongs to the chaperonin (HSP60) family.</text>
</comment>
<dbReference type="SUPFAM" id="SSF54849">
    <property type="entry name" value="GroEL-intermediate domain like"/>
    <property type="match status" value="1"/>
</dbReference>
<dbReference type="EMBL" id="CADCWN010000028">
    <property type="protein sequence ID" value="CAA9552631.1"/>
    <property type="molecule type" value="Genomic_DNA"/>
</dbReference>
<organism evidence="8">
    <name type="scientific">uncultured Thermomicrobiales bacterium</name>
    <dbReference type="NCBI Taxonomy" id="1645740"/>
    <lineage>
        <taxon>Bacteria</taxon>
        <taxon>Pseudomonadati</taxon>
        <taxon>Thermomicrobiota</taxon>
        <taxon>Thermomicrobia</taxon>
        <taxon>Thermomicrobiales</taxon>
        <taxon>environmental samples</taxon>
    </lineage>
</organism>
<keyword evidence="8" id="KW-0346">Stress response</keyword>
<dbReference type="AlphaFoldDB" id="A0A6J4UJX0"/>
<evidence type="ECO:0000313" key="8">
    <source>
        <dbReference type="EMBL" id="CAA9552631.1"/>
    </source>
</evidence>
<gene>
    <name evidence="8" type="ORF">AVDCRST_MAG18-443</name>
</gene>
<dbReference type="SUPFAM" id="SSF52029">
    <property type="entry name" value="GroEL apical domain-like"/>
    <property type="match status" value="1"/>
</dbReference>
<proteinExistence type="inferred from homology"/>
<dbReference type="Gene3D" id="3.50.7.10">
    <property type="entry name" value="GroEL"/>
    <property type="match status" value="1"/>
</dbReference>
<dbReference type="GO" id="GO:0016853">
    <property type="term" value="F:isomerase activity"/>
    <property type="evidence" value="ECO:0007669"/>
    <property type="project" value="UniProtKB-KW"/>
</dbReference>
<accession>A0A6J4UJX0</accession>
<dbReference type="PRINTS" id="PR00298">
    <property type="entry name" value="CHAPERONIN60"/>
</dbReference>
<dbReference type="Pfam" id="PF00118">
    <property type="entry name" value="Cpn60_TCP1"/>
    <property type="match status" value="1"/>
</dbReference>
<protein>
    <recommendedName>
        <fullName evidence="7">60 kDa chaperonin</fullName>
    </recommendedName>
</protein>